<evidence type="ECO:0000256" key="1">
    <source>
        <dbReference type="ARBA" id="ARBA00022737"/>
    </source>
</evidence>
<dbReference type="Gene3D" id="3.80.10.10">
    <property type="entry name" value="Ribonuclease Inhibitor"/>
    <property type="match status" value="1"/>
</dbReference>
<accession>A0A4U6T1X0</accession>
<dbReference type="EMBL" id="CM016560">
    <property type="protein sequence ID" value="TKV94553.1"/>
    <property type="molecule type" value="Genomic_DNA"/>
</dbReference>
<dbReference type="InterPro" id="IPR044974">
    <property type="entry name" value="Disease_R_plants"/>
</dbReference>
<reference evidence="4" key="1">
    <citation type="submission" date="2019-03" db="EMBL/GenBank/DDBJ databases">
        <title>WGS assembly of Setaria viridis.</title>
        <authorList>
            <person name="Huang P."/>
            <person name="Jenkins J."/>
            <person name="Grimwood J."/>
            <person name="Barry K."/>
            <person name="Healey A."/>
            <person name="Mamidi S."/>
            <person name="Sreedasyam A."/>
            <person name="Shu S."/>
            <person name="Feldman M."/>
            <person name="Wu J."/>
            <person name="Yu Y."/>
            <person name="Chen C."/>
            <person name="Johnson J."/>
            <person name="Rokhsar D."/>
            <person name="Baxter I."/>
            <person name="Schmutz J."/>
            <person name="Brutnell T."/>
            <person name="Kellogg E."/>
        </authorList>
    </citation>
    <scope>NUCLEOTIDE SEQUENCE [LARGE SCALE GENOMIC DNA]</scope>
</reference>
<dbReference type="Pfam" id="PF23598">
    <property type="entry name" value="LRR_14"/>
    <property type="match status" value="1"/>
</dbReference>
<protein>
    <recommendedName>
        <fullName evidence="3">Disease resistance R13L4/SHOC-2-like LRR domain-containing protein</fullName>
    </recommendedName>
</protein>
<dbReference type="PANTHER" id="PTHR23155">
    <property type="entry name" value="DISEASE RESISTANCE PROTEIN RP"/>
    <property type="match status" value="1"/>
</dbReference>
<dbReference type="Gramene" id="TKV94553">
    <property type="protein sequence ID" value="TKV94553"/>
    <property type="gene ID" value="SEVIR_9G303000v2"/>
</dbReference>
<evidence type="ECO:0000313" key="5">
    <source>
        <dbReference type="Proteomes" id="UP000298652"/>
    </source>
</evidence>
<gene>
    <name evidence="4" type="ORF">SEVIR_9G303000v2</name>
</gene>
<dbReference type="Proteomes" id="UP000298652">
    <property type="component" value="Chromosome 9"/>
</dbReference>
<keyword evidence="2" id="KW-0175">Coiled coil</keyword>
<dbReference type="GO" id="GO:0098542">
    <property type="term" value="P:defense response to other organism"/>
    <property type="evidence" value="ECO:0007669"/>
    <property type="project" value="TreeGrafter"/>
</dbReference>
<sequence>MSIFAQGNATSRGVEEDILVPLRARLTTISTFLDSAAPPLCIADGEGPPPLASAASAAAEDAEFRSRSRALLEKLRREMVQLEGVFRRIDDAEKGIRYSFDPVEQHLDDALETLDAERIHAGLLAVDAGIDAIKTTIRAAYNIPCDGGGGDGYEYLTTPPTQPSAPGTATAMTTKMCDIRHGPQMSHLRLAVGSLEARLRSCALCLAAFPEGAVIKKRLLLHWWLAEGFVGSAEEGKRRFDELVDKGFIIPAPAPTALCATVHRCTVRPWMRDLLSSVAKRNGFLELNAGDVAFARRACLQGGGKAQQPTGFSAAVRAIYNIGHKYVELDERWFAGKKDLRVLQLGQWREFSAPEQIDNPMDSHIEISGVERLRDMGSCRNLRYISFRGISRIESLPDSIGKLRELQVLDLRACHNLEELGQGIAKLDKLEYLDLSECHLLVSMPKGLGQLTRLEILKGFVVANSNSRDFCHLNELTKLEKLRKLGIVIGKMAMPLEDEFLKLGEFKALESLRISWGVLSSDKNGTTEASRRHSVATMNYALPPNLKKLDLHCFPFADLAQWVRPTGVKKLYIRGGKLATLGASEEKWEAEVLRLRFLRHLQCDFDRLQRLFRKLKPENTEIHQCPNFIHGNDIGEFTEIE</sequence>
<proteinExistence type="predicted"/>
<dbReference type="InterPro" id="IPR032675">
    <property type="entry name" value="LRR_dom_sf"/>
</dbReference>
<dbReference type="SUPFAM" id="SSF52047">
    <property type="entry name" value="RNI-like"/>
    <property type="match status" value="1"/>
</dbReference>
<keyword evidence="1" id="KW-0677">Repeat</keyword>
<feature type="coiled-coil region" evidence="2">
    <location>
        <begin position="65"/>
        <end position="92"/>
    </location>
</feature>
<dbReference type="PANTHER" id="PTHR23155:SF950">
    <property type="entry name" value="OS05G0585200 PROTEIN"/>
    <property type="match status" value="1"/>
</dbReference>
<feature type="domain" description="Disease resistance R13L4/SHOC-2-like LRR" evidence="3">
    <location>
        <begin position="368"/>
        <end position="571"/>
    </location>
</feature>
<organism evidence="4 5">
    <name type="scientific">Setaria viridis</name>
    <name type="common">Green bristlegrass</name>
    <name type="synonym">Setaria italica subsp. viridis</name>
    <dbReference type="NCBI Taxonomy" id="4556"/>
    <lineage>
        <taxon>Eukaryota</taxon>
        <taxon>Viridiplantae</taxon>
        <taxon>Streptophyta</taxon>
        <taxon>Embryophyta</taxon>
        <taxon>Tracheophyta</taxon>
        <taxon>Spermatophyta</taxon>
        <taxon>Magnoliopsida</taxon>
        <taxon>Liliopsida</taxon>
        <taxon>Poales</taxon>
        <taxon>Poaceae</taxon>
        <taxon>PACMAD clade</taxon>
        <taxon>Panicoideae</taxon>
        <taxon>Panicodae</taxon>
        <taxon>Paniceae</taxon>
        <taxon>Cenchrinae</taxon>
        <taxon>Setaria</taxon>
    </lineage>
</organism>
<dbReference type="AlphaFoldDB" id="A0A4U6T1X0"/>
<dbReference type="InterPro" id="IPR055414">
    <property type="entry name" value="LRR_R13L4/SHOC2-like"/>
</dbReference>
<dbReference type="OMA" id="SRDFCHL"/>
<evidence type="ECO:0000259" key="3">
    <source>
        <dbReference type="Pfam" id="PF23598"/>
    </source>
</evidence>
<name>A0A4U6T1X0_SETVI</name>
<keyword evidence="5" id="KW-1185">Reference proteome</keyword>
<evidence type="ECO:0000256" key="2">
    <source>
        <dbReference type="SAM" id="Coils"/>
    </source>
</evidence>
<evidence type="ECO:0000313" key="4">
    <source>
        <dbReference type="EMBL" id="TKV94553.1"/>
    </source>
</evidence>